<dbReference type="EMBL" id="JACYTN010000024">
    <property type="protein sequence ID" value="MBD8500548.1"/>
    <property type="molecule type" value="Genomic_DNA"/>
</dbReference>
<evidence type="ECO:0000256" key="1">
    <source>
        <dbReference type="PROSITE-ProRule" id="PRU00409"/>
    </source>
</evidence>
<dbReference type="InterPro" id="IPR026838">
    <property type="entry name" value="YheC/D"/>
</dbReference>
<keyword evidence="4" id="KW-1185">Reference proteome</keyword>
<comment type="caution">
    <text evidence="3">The sequence shown here is derived from an EMBL/GenBank/DDBJ whole genome shotgun (WGS) entry which is preliminary data.</text>
</comment>
<accession>A0ABR9B2F2</accession>
<keyword evidence="1" id="KW-0067">ATP-binding</keyword>
<organism evidence="3 4">
    <name type="scientific">Paenibacillus arenosi</name>
    <dbReference type="NCBI Taxonomy" id="2774142"/>
    <lineage>
        <taxon>Bacteria</taxon>
        <taxon>Bacillati</taxon>
        <taxon>Bacillota</taxon>
        <taxon>Bacilli</taxon>
        <taxon>Bacillales</taxon>
        <taxon>Paenibacillaceae</taxon>
        <taxon>Paenibacillus</taxon>
    </lineage>
</organism>
<dbReference type="RefSeq" id="WP_192026830.1">
    <property type="nucleotide sequence ID" value="NZ_JACYTN010000024.1"/>
</dbReference>
<evidence type="ECO:0000313" key="4">
    <source>
        <dbReference type="Proteomes" id="UP000634529"/>
    </source>
</evidence>
<name>A0ABR9B2F2_9BACL</name>
<evidence type="ECO:0000259" key="2">
    <source>
        <dbReference type="PROSITE" id="PS50975"/>
    </source>
</evidence>
<evidence type="ECO:0000313" key="3">
    <source>
        <dbReference type="EMBL" id="MBD8500548.1"/>
    </source>
</evidence>
<dbReference type="Gene3D" id="3.30.470.20">
    <property type="entry name" value="ATP-grasp fold, B domain"/>
    <property type="match status" value="1"/>
</dbReference>
<protein>
    <submittedName>
        <fullName evidence="3">YheC/YheD family protein</fullName>
    </submittedName>
</protein>
<dbReference type="Pfam" id="PF14398">
    <property type="entry name" value="ATPgrasp_YheCD"/>
    <property type="match status" value="1"/>
</dbReference>
<sequence>MATKSRRIASKWIKTAVLVRNKIVRRAIPQTMLYRASALDKLLRRHGMVYVKPDHGSQGRGVMRVQQNNAKGTSFSVQRGDRIRSGLTWRKLVKELKPYTRSRVHVVQQGIDLLRYNGRLLDIRAVTQVDRKWNWHFTGMVARIAQPRKAVTNGSQGADITPVPYVFTRTGRSMDTYHQLDADIRHLCLKGAQVLSRKYPFLQELGFDIALDQKLRPWILEVNTRPDIKPFSKISDLTMYNRIRRYRRNFK</sequence>
<dbReference type="Proteomes" id="UP000634529">
    <property type="component" value="Unassembled WGS sequence"/>
</dbReference>
<gene>
    <name evidence="3" type="ORF">IFO66_19870</name>
</gene>
<proteinExistence type="predicted"/>
<dbReference type="SUPFAM" id="SSF56059">
    <property type="entry name" value="Glutathione synthetase ATP-binding domain-like"/>
    <property type="match status" value="1"/>
</dbReference>
<keyword evidence="1" id="KW-0547">Nucleotide-binding</keyword>
<feature type="domain" description="ATP-grasp" evidence="2">
    <location>
        <begin position="20"/>
        <end position="251"/>
    </location>
</feature>
<dbReference type="InterPro" id="IPR011761">
    <property type="entry name" value="ATP-grasp"/>
</dbReference>
<dbReference type="PROSITE" id="PS50975">
    <property type="entry name" value="ATP_GRASP"/>
    <property type="match status" value="1"/>
</dbReference>
<reference evidence="3 4" key="1">
    <citation type="submission" date="2020-09" db="EMBL/GenBank/DDBJ databases">
        <title>Paenibacillus sp. CAU 1523 isolated from sand of Haeundae Beach.</title>
        <authorList>
            <person name="Kim W."/>
        </authorList>
    </citation>
    <scope>NUCLEOTIDE SEQUENCE [LARGE SCALE GENOMIC DNA]</scope>
    <source>
        <strain evidence="3 4">CAU 1523</strain>
    </source>
</reference>